<dbReference type="AlphaFoldDB" id="A0A371DJV7"/>
<keyword evidence="3" id="KW-0862">Zinc</keyword>
<keyword evidence="2 4" id="KW-0863">Zinc-finger</keyword>
<dbReference type="InterPro" id="IPR002893">
    <property type="entry name" value="Znf_MYND"/>
</dbReference>
<reference evidence="6 7" key="1">
    <citation type="journal article" date="2018" name="Biotechnol. Biofuels">
        <title>Integrative visual omics of the white-rot fungus Polyporus brumalis exposes the biotechnological potential of its oxidative enzymes for delignifying raw plant biomass.</title>
        <authorList>
            <person name="Miyauchi S."/>
            <person name="Rancon A."/>
            <person name="Drula E."/>
            <person name="Hage H."/>
            <person name="Chaduli D."/>
            <person name="Favel A."/>
            <person name="Grisel S."/>
            <person name="Henrissat B."/>
            <person name="Herpoel-Gimbert I."/>
            <person name="Ruiz-Duenas F.J."/>
            <person name="Chevret D."/>
            <person name="Hainaut M."/>
            <person name="Lin J."/>
            <person name="Wang M."/>
            <person name="Pangilinan J."/>
            <person name="Lipzen A."/>
            <person name="Lesage-Meessen L."/>
            <person name="Navarro D."/>
            <person name="Riley R."/>
            <person name="Grigoriev I.V."/>
            <person name="Zhou S."/>
            <person name="Raouche S."/>
            <person name="Rosso M.N."/>
        </authorList>
    </citation>
    <scope>NUCLEOTIDE SEQUENCE [LARGE SCALE GENOMIC DNA]</scope>
    <source>
        <strain evidence="6 7">BRFM 1820</strain>
    </source>
</reference>
<organism evidence="6 7">
    <name type="scientific">Lentinus brumalis</name>
    <dbReference type="NCBI Taxonomy" id="2498619"/>
    <lineage>
        <taxon>Eukaryota</taxon>
        <taxon>Fungi</taxon>
        <taxon>Dikarya</taxon>
        <taxon>Basidiomycota</taxon>
        <taxon>Agaricomycotina</taxon>
        <taxon>Agaricomycetes</taxon>
        <taxon>Polyporales</taxon>
        <taxon>Polyporaceae</taxon>
        <taxon>Lentinus</taxon>
    </lineage>
</organism>
<evidence type="ECO:0000256" key="3">
    <source>
        <dbReference type="ARBA" id="ARBA00022833"/>
    </source>
</evidence>
<keyword evidence="7" id="KW-1185">Reference proteome</keyword>
<dbReference type="OrthoDB" id="2757990at2759"/>
<dbReference type="Gene3D" id="6.10.140.2220">
    <property type="match status" value="2"/>
</dbReference>
<feature type="domain" description="MYND-type" evidence="5">
    <location>
        <begin position="12"/>
        <end position="55"/>
    </location>
</feature>
<dbReference type="GO" id="GO:0008270">
    <property type="term" value="F:zinc ion binding"/>
    <property type="evidence" value="ECO:0007669"/>
    <property type="project" value="UniProtKB-KW"/>
</dbReference>
<evidence type="ECO:0000256" key="4">
    <source>
        <dbReference type="PROSITE-ProRule" id="PRU00134"/>
    </source>
</evidence>
<keyword evidence="1" id="KW-0479">Metal-binding</keyword>
<evidence type="ECO:0000313" key="6">
    <source>
        <dbReference type="EMBL" id="RDX52821.1"/>
    </source>
</evidence>
<evidence type="ECO:0000313" key="7">
    <source>
        <dbReference type="Proteomes" id="UP000256964"/>
    </source>
</evidence>
<dbReference type="PROSITE" id="PS50865">
    <property type="entry name" value="ZF_MYND_2"/>
    <property type="match status" value="2"/>
</dbReference>
<gene>
    <name evidence="6" type="ORF">OH76DRAFT_127593</name>
</gene>
<dbReference type="EMBL" id="KZ857389">
    <property type="protein sequence ID" value="RDX52821.1"/>
    <property type="molecule type" value="Genomic_DNA"/>
</dbReference>
<dbReference type="Proteomes" id="UP000256964">
    <property type="component" value="Unassembled WGS sequence"/>
</dbReference>
<dbReference type="PANTHER" id="PTHR46920:SF1">
    <property type="entry name" value="PROTEIN MSS51 HOMOLOG, MITOCHONDRIAL-RELATED"/>
    <property type="match status" value="1"/>
</dbReference>
<dbReference type="SUPFAM" id="SSF144232">
    <property type="entry name" value="HIT/MYND zinc finger-like"/>
    <property type="match status" value="2"/>
</dbReference>
<dbReference type="PANTHER" id="PTHR46920">
    <property type="match status" value="1"/>
</dbReference>
<dbReference type="STRING" id="139420.A0A371DJV7"/>
<dbReference type="InterPro" id="IPR052839">
    <property type="entry name" value="Mito_gene_expr_regulator"/>
</dbReference>
<dbReference type="Pfam" id="PF01753">
    <property type="entry name" value="zf-MYND"/>
    <property type="match status" value="2"/>
</dbReference>
<protein>
    <recommendedName>
        <fullName evidence="5">MYND-type domain-containing protein</fullName>
    </recommendedName>
</protein>
<feature type="domain" description="MYND-type" evidence="5">
    <location>
        <begin position="90"/>
        <end position="130"/>
    </location>
</feature>
<accession>A0A371DJV7</accession>
<name>A0A371DJV7_9APHY</name>
<proteinExistence type="predicted"/>
<evidence type="ECO:0000256" key="2">
    <source>
        <dbReference type="ARBA" id="ARBA00022771"/>
    </source>
</evidence>
<evidence type="ECO:0000259" key="5">
    <source>
        <dbReference type="PROSITE" id="PS50865"/>
    </source>
</evidence>
<sequence>MQDDVLSTTRRCTDCNELETPARKLKKCGGCSDPDIVYCSVACQRKAWPYHSMSCRSGKAVVLARAPLDDTWDSLPPDRSELGNESLRRCSECHQPQTVGNKLKQCRACTTLYCSSECQRKAWPKHKATCIPDAEALPEVVRVGKGQMSFHTFTQDLSDFVAAHSYAFRIIAYSMSLLHCQASREVNPDSRELPRLLRFRIRHLPSPETRGSYNPASRFVLVKQSFGDIEESIRECPSLWKRADAMREQADQSFSIDPQGHYTAPLAVEYFVPEADVSGMIEWFPLGEPLPTPPHDPATTTIVLNDLITVCVNSINLGFPLRTTKSGDIYPRPGRFVRSGKNWKFEELFPDWDCYRPGQHRTLDYAHSQIKSGHSIPMLFLFLYTEMGIVTEDMHRETFRRMGVPEALIPSLP</sequence>
<evidence type="ECO:0000256" key="1">
    <source>
        <dbReference type="ARBA" id="ARBA00022723"/>
    </source>
</evidence>